<dbReference type="Gene3D" id="3.40.50.720">
    <property type="entry name" value="NAD(P)-binding Rossmann-like Domain"/>
    <property type="match status" value="1"/>
</dbReference>
<comment type="similarity">
    <text evidence="1">Belongs to the short-chain dehydrogenases/reductases (SDR) family.</text>
</comment>
<name>A0A1X6Z6D3_9RHOB</name>
<reference evidence="4 5" key="1">
    <citation type="submission" date="2017-03" db="EMBL/GenBank/DDBJ databases">
        <authorList>
            <person name="Afonso C.L."/>
            <person name="Miller P.J."/>
            <person name="Scott M.A."/>
            <person name="Spackman E."/>
            <person name="Goraichik I."/>
            <person name="Dimitrov K.M."/>
            <person name="Suarez D.L."/>
            <person name="Swayne D.E."/>
        </authorList>
    </citation>
    <scope>NUCLEOTIDE SEQUENCE [LARGE SCALE GENOMIC DNA]</scope>
    <source>
        <strain evidence="4 5">CECT 7751</strain>
    </source>
</reference>
<dbReference type="SUPFAM" id="SSF51735">
    <property type="entry name" value="NAD(P)-binding Rossmann-fold domains"/>
    <property type="match status" value="1"/>
</dbReference>
<accession>A0A1X6Z6D3</accession>
<dbReference type="PANTHER" id="PTHR43115">
    <property type="entry name" value="DEHYDROGENASE/REDUCTASE SDR FAMILY MEMBER 11"/>
    <property type="match status" value="1"/>
</dbReference>
<evidence type="ECO:0000256" key="3">
    <source>
        <dbReference type="SAM" id="MobiDB-lite"/>
    </source>
</evidence>
<organism evidence="4 5">
    <name type="scientific">Pseudooceanicola marinus</name>
    <dbReference type="NCBI Taxonomy" id="396013"/>
    <lineage>
        <taxon>Bacteria</taxon>
        <taxon>Pseudomonadati</taxon>
        <taxon>Pseudomonadota</taxon>
        <taxon>Alphaproteobacteria</taxon>
        <taxon>Rhodobacterales</taxon>
        <taxon>Paracoccaceae</taxon>
        <taxon>Pseudooceanicola</taxon>
    </lineage>
</organism>
<protein>
    <recommendedName>
        <fullName evidence="6">Short chain dehydrogenase</fullName>
    </recommendedName>
</protein>
<dbReference type="Proteomes" id="UP000193963">
    <property type="component" value="Unassembled WGS sequence"/>
</dbReference>
<keyword evidence="2" id="KW-0560">Oxidoreductase</keyword>
<dbReference type="PANTHER" id="PTHR43115:SF4">
    <property type="entry name" value="DEHYDROGENASE_REDUCTASE SDR FAMILY MEMBER 11"/>
    <property type="match status" value="1"/>
</dbReference>
<proteinExistence type="inferred from homology"/>
<dbReference type="GO" id="GO:0016491">
    <property type="term" value="F:oxidoreductase activity"/>
    <property type="evidence" value="ECO:0007669"/>
    <property type="project" value="UniProtKB-KW"/>
</dbReference>
<sequence length="94" mass="10387">MRSRHTKHAVKAISERLRHELPGHNIRVGVLSPGTVTSKRANSIPGDEMRDARQDLVDQPGIPADSTQMLALAISQPENVVVNKILFRPTAQQM</sequence>
<evidence type="ECO:0000256" key="2">
    <source>
        <dbReference type="ARBA" id="ARBA00023002"/>
    </source>
</evidence>
<evidence type="ECO:0000313" key="4">
    <source>
        <dbReference type="EMBL" id="SLN41776.1"/>
    </source>
</evidence>
<dbReference type="InterPro" id="IPR036291">
    <property type="entry name" value="NAD(P)-bd_dom_sf"/>
</dbReference>
<evidence type="ECO:0000256" key="1">
    <source>
        <dbReference type="ARBA" id="ARBA00006484"/>
    </source>
</evidence>
<feature type="region of interest" description="Disordered" evidence="3">
    <location>
        <begin position="28"/>
        <end position="48"/>
    </location>
</feature>
<dbReference type="AlphaFoldDB" id="A0A1X6Z6D3"/>
<dbReference type="EMBL" id="FWFN01000003">
    <property type="protein sequence ID" value="SLN41776.1"/>
    <property type="molecule type" value="Genomic_DNA"/>
</dbReference>
<evidence type="ECO:0008006" key="6">
    <source>
        <dbReference type="Google" id="ProtNLM"/>
    </source>
</evidence>
<gene>
    <name evidence="4" type="ORF">PSM7751_01944</name>
</gene>
<evidence type="ECO:0000313" key="5">
    <source>
        <dbReference type="Proteomes" id="UP000193963"/>
    </source>
</evidence>
<keyword evidence="5" id="KW-1185">Reference proteome</keyword>